<evidence type="ECO:0000313" key="9">
    <source>
        <dbReference type="Proteomes" id="UP000886700"/>
    </source>
</evidence>
<keyword evidence="2 6" id="KW-0677">Repeat</keyword>
<feature type="compositionally biased region" description="Acidic residues" evidence="8">
    <location>
        <begin position="384"/>
        <end position="397"/>
    </location>
</feature>
<dbReference type="SMART" id="SM00707">
    <property type="entry name" value="RPEL"/>
    <property type="match status" value="4"/>
</dbReference>
<dbReference type="Proteomes" id="UP000886700">
    <property type="component" value="Unplaced"/>
</dbReference>
<feature type="repeat" description="RPEL" evidence="5">
    <location>
        <begin position="455"/>
        <end position="480"/>
    </location>
</feature>
<feature type="coiled-coil region" evidence="7">
    <location>
        <begin position="466"/>
        <end position="493"/>
    </location>
</feature>
<feature type="compositionally biased region" description="Basic and acidic residues" evidence="8">
    <location>
        <begin position="122"/>
        <end position="155"/>
    </location>
</feature>
<dbReference type="Gene3D" id="6.10.140.1750">
    <property type="match status" value="1"/>
</dbReference>
<name>A0A3Q0CHY3_MESAU</name>
<evidence type="ECO:0000256" key="3">
    <source>
        <dbReference type="ARBA" id="ARBA00023203"/>
    </source>
</evidence>
<feature type="compositionally biased region" description="Basic and acidic residues" evidence="8">
    <location>
        <begin position="421"/>
        <end position="439"/>
    </location>
</feature>
<proteinExistence type="inferred from homology"/>
<feature type="region of interest" description="Disordered" evidence="8">
    <location>
        <begin position="1"/>
        <end position="281"/>
    </location>
</feature>
<keyword evidence="7" id="KW-0175">Coiled coil</keyword>
<dbReference type="CTD" id="9749"/>
<feature type="repeat" description="RPEL" evidence="5">
    <location>
        <begin position="130"/>
        <end position="155"/>
    </location>
</feature>
<evidence type="ECO:0000256" key="5">
    <source>
        <dbReference type="PROSITE-ProRule" id="PRU00401"/>
    </source>
</evidence>
<feature type="compositionally biased region" description="Pro residues" evidence="8">
    <location>
        <begin position="262"/>
        <end position="276"/>
    </location>
</feature>
<feature type="repeat" description="RPEL" evidence="5">
    <location>
        <begin position="410"/>
        <end position="435"/>
    </location>
</feature>
<keyword evidence="4" id="KW-0650">Protein phosphatase inhibitor</keyword>
<comment type="similarity">
    <text evidence="1 6">Belongs to the phosphatase and actin regulator family.</text>
</comment>
<dbReference type="GeneID" id="101840773"/>
<feature type="compositionally biased region" description="Low complexity" evidence="8">
    <location>
        <begin position="217"/>
        <end position="227"/>
    </location>
</feature>
<dbReference type="PANTHER" id="PTHR12751">
    <property type="entry name" value="PHOSPHATASE AND ACTIN REGULATOR PHACTR"/>
    <property type="match status" value="1"/>
</dbReference>
<evidence type="ECO:0000256" key="2">
    <source>
        <dbReference type="ARBA" id="ARBA00022737"/>
    </source>
</evidence>
<evidence type="ECO:0000256" key="6">
    <source>
        <dbReference type="RuleBase" id="RU301113"/>
    </source>
</evidence>
<evidence type="ECO:0000256" key="1">
    <source>
        <dbReference type="ARBA" id="ARBA00009795"/>
    </source>
</evidence>
<dbReference type="PANTHER" id="PTHR12751:SF5">
    <property type="entry name" value="PHOSPHATASE AND ACTIN REGULATOR 2"/>
    <property type="match status" value="1"/>
</dbReference>
<organism evidence="9 10">
    <name type="scientific">Mesocricetus auratus</name>
    <name type="common">Golden hamster</name>
    <dbReference type="NCBI Taxonomy" id="10036"/>
    <lineage>
        <taxon>Eukaryota</taxon>
        <taxon>Metazoa</taxon>
        <taxon>Chordata</taxon>
        <taxon>Craniata</taxon>
        <taxon>Vertebrata</taxon>
        <taxon>Euteleostomi</taxon>
        <taxon>Mammalia</taxon>
        <taxon>Eutheria</taxon>
        <taxon>Euarchontoglires</taxon>
        <taxon>Glires</taxon>
        <taxon>Rodentia</taxon>
        <taxon>Myomorpha</taxon>
        <taxon>Muroidea</taxon>
        <taxon>Cricetidae</taxon>
        <taxon>Cricetinae</taxon>
        <taxon>Mesocricetus</taxon>
    </lineage>
</organism>
<feature type="repeat" description="RPEL" evidence="5">
    <location>
        <begin position="493"/>
        <end position="518"/>
    </location>
</feature>
<feature type="region of interest" description="Disordered" evidence="8">
    <location>
        <begin position="307"/>
        <end position="439"/>
    </location>
</feature>
<gene>
    <name evidence="10" type="primary">Phactr2</name>
</gene>
<dbReference type="GO" id="GO:0003779">
    <property type="term" value="F:actin binding"/>
    <property type="evidence" value="ECO:0007669"/>
    <property type="project" value="UniProtKB-KW"/>
</dbReference>
<feature type="compositionally biased region" description="Polar residues" evidence="8">
    <location>
        <begin position="310"/>
        <end position="324"/>
    </location>
</feature>
<keyword evidence="9" id="KW-1185">Reference proteome</keyword>
<feature type="compositionally biased region" description="Low complexity" evidence="8">
    <location>
        <begin position="171"/>
        <end position="182"/>
    </location>
</feature>
<accession>A0A3Q0CHY3</accession>
<reference evidence="10" key="1">
    <citation type="submission" date="2025-08" db="UniProtKB">
        <authorList>
            <consortium name="RefSeq"/>
        </authorList>
    </citation>
    <scope>IDENTIFICATION</scope>
    <source>
        <tissue evidence="10">Liver</tissue>
    </source>
</reference>
<dbReference type="Pfam" id="PF02755">
    <property type="entry name" value="RPEL"/>
    <property type="match status" value="2"/>
</dbReference>
<evidence type="ECO:0000256" key="8">
    <source>
        <dbReference type="SAM" id="MobiDB-lite"/>
    </source>
</evidence>
<dbReference type="GO" id="GO:0004864">
    <property type="term" value="F:protein phosphatase inhibitor activity"/>
    <property type="evidence" value="ECO:0007669"/>
    <property type="project" value="UniProtKB-UniRule"/>
</dbReference>
<evidence type="ECO:0000313" key="10">
    <source>
        <dbReference type="RefSeq" id="XP_021080118.1"/>
    </source>
</evidence>
<evidence type="ECO:0000256" key="7">
    <source>
        <dbReference type="SAM" id="Coils"/>
    </source>
</evidence>
<feature type="compositionally biased region" description="Basic residues" evidence="8">
    <location>
        <begin position="112"/>
        <end position="121"/>
    </location>
</feature>
<evidence type="ECO:0000256" key="4">
    <source>
        <dbReference type="ARBA" id="ARBA00023272"/>
    </source>
</evidence>
<dbReference type="PROSITE" id="PS51073">
    <property type="entry name" value="RPEL"/>
    <property type="match status" value="4"/>
</dbReference>
<dbReference type="AlphaFoldDB" id="A0A3Q0CHY3"/>
<keyword evidence="3 6" id="KW-0009">Actin-binding</keyword>
<dbReference type="InterPro" id="IPR004018">
    <property type="entry name" value="RPEL_repeat"/>
</dbReference>
<comment type="subunit">
    <text evidence="6">Binds PPP1CA and actin.</text>
</comment>
<protein>
    <recommendedName>
        <fullName evidence="6">Phosphatase and actin regulator</fullName>
    </recommendedName>
</protein>
<feature type="compositionally biased region" description="Low complexity" evidence="8">
    <location>
        <begin position="50"/>
        <end position="64"/>
    </location>
</feature>
<sequence length="574" mass="62621">MAEAGKSPAMSPDQPAGQEAVAEADLDPEPEAPGPPVPVLRWLPGDPSPRGRSQSDLSSVSSRGRPLRVHISGSVDGLDKASIANSDGPPAGSQTPPFKRKGKLSTIGKIFKPWKWRKKKTSDKFRETSAVLERKISTRQSREELIRRGLLKELPDQAGSSHPKKTTGSKASASASASSASSRPKVSKESVASKAGIVGTTRGKKKIGKQLAASRVSSDTTTADTSSLKGEPSDTVLESLKQEETVAGAEEQASGKSKATVPPTPVAPPPSSPALPLPLEDQGIVALDTPMVLGSDGPTVPVSALDPSQLLWTEEQTNRSTALSGSRDPAQCVTTKDELGKAGPQLLTPGEMGDSSESFSAPEDEAPRDYQANDSDSDGPILYTDDDEEEDDDDDGSGESALASKIRRRDTLAIKLGNRPSKKELEDKNILQRTSEEERQEIRQQIGTKLVSISSCHHRRLSQRPTTEELEQRNILKQKNEEEEQEAKMELKRRLSRKLSLRPTVAELQARRILRFNEYVEVTDSPDYDRRADKPWARLTPADKAAIRKELNEFKSTEMEVHEESRQFTRFHRP</sequence>
<dbReference type="Gene3D" id="6.10.140.2130">
    <property type="match status" value="1"/>
</dbReference>
<dbReference type="RefSeq" id="XP_021080118.1">
    <property type="nucleotide sequence ID" value="XM_021224459.2"/>
</dbReference>
<dbReference type="GO" id="GO:0030036">
    <property type="term" value="P:actin cytoskeleton organization"/>
    <property type="evidence" value="ECO:0007669"/>
    <property type="project" value="TreeGrafter"/>
</dbReference>